<dbReference type="NCBIfam" id="TIGR02691">
    <property type="entry name" value="arsC_pI258_fam"/>
    <property type="match status" value="1"/>
</dbReference>
<evidence type="ECO:0000256" key="1">
    <source>
        <dbReference type="ARBA" id="ARBA00022490"/>
    </source>
</evidence>
<dbReference type="InterPro" id="IPR036196">
    <property type="entry name" value="Ptyr_pPase_sf"/>
</dbReference>
<dbReference type="Pfam" id="PF01451">
    <property type="entry name" value="LMWPc"/>
    <property type="match status" value="1"/>
</dbReference>
<dbReference type="RefSeq" id="WP_282911865.1">
    <property type="nucleotide sequence ID" value="NZ_JAGRPV010000001.1"/>
</dbReference>
<dbReference type="EC" id="1.20.4.4" evidence="6"/>
<evidence type="ECO:0000259" key="7">
    <source>
        <dbReference type="SMART" id="SM00226"/>
    </source>
</evidence>
<dbReference type="PANTHER" id="PTHR43428:SF1">
    <property type="entry name" value="ARSENATE REDUCTASE"/>
    <property type="match status" value="1"/>
</dbReference>
<evidence type="ECO:0000313" key="8">
    <source>
        <dbReference type="EMBL" id="MDI4649208.1"/>
    </source>
</evidence>
<sequence>MSNKPLVYFLCTGNSCRSQIADGFLTALGGDKYEVKSAGLEAHGLNPRAVQVMKEAGVDISNNSSNVIDSETLNRATFVITLCGHADEHCPVISNKNVIKWHWGFDDPAKATGTEEEIMAQFRSVRDDIKARIEKFVQTGE</sequence>
<evidence type="ECO:0000256" key="6">
    <source>
        <dbReference type="NCBIfam" id="TIGR02691"/>
    </source>
</evidence>
<dbReference type="Gene3D" id="3.40.50.2300">
    <property type="match status" value="1"/>
</dbReference>
<keyword evidence="9" id="KW-1185">Reference proteome</keyword>
<protein>
    <recommendedName>
        <fullName evidence="6">Arsenate reductase</fullName>
        <ecNumber evidence="6">1.20.4.4</ecNumber>
    </recommendedName>
</protein>
<evidence type="ECO:0000256" key="4">
    <source>
        <dbReference type="ARBA" id="ARBA00023157"/>
    </source>
</evidence>
<name>A0ABT6TSK8_9BACL</name>
<dbReference type="InterPro" id="IPR023485">
    <property type="entry name" value="Ptyr_pPase"/>
</dbReference>
<dbReference type="GO" id="GO:0030612">
    <property type="term" value="F:arsenate reductase (thioredoxin) activity"/>
    <property type="evidence" value="ECO:0007669"/>
    <property type="project" value="UniProtKB-EC"/>
</dbReference>
<keyword evidence="3 8" id="KW-0560">Oxidoreductase</keyword>
<keyword evidence="5" id="KW-0676">Redox-active center</keyword>
<dbReference type="EMBL" id="JAGRPV010000001">
    <property type="protein sequence ID" value="MDI4649208.1"/>
    <property type="molecule type" value="Genomic_DNA"/>
</dbReference>
<accession>A0ABT6TSK8</accession>
<dbReference type="Proteomes" id="UP001161691">
    <property type="component" value="Unassembled WGS sequence"/>
</dbReference>
<dbReference type="CDD" id="cd16345">
    <property type="entry name" value="LMWP_ArsC"/>
    <property type="match status" value="1"/>
</dbReference>
<reference evidence="8" key="1">
    <citation type="submission" date="2023-04" db="EMBL/GenBank/DDBJ databases">
        <title>Comparative genomic analysis of Cohnella hashimotonis sp. nov., isolated from the International Space Station.</title>
        <authorList>
            <person name="Venkateswaran K."/>
            <person name="Simpson A."/>
        </authorList>
    </citation>
    <scope>NUCLEOTIDE SEQUENCE</scope>
    <source>
        <strain evidence="8">F6_2S_P_1</strain>
    </source>
</reference>
<evidence type="ECO:0000256" key="5">
    <source>
        <dbReference type="ARBA" id="ARBA00023284"/>
    </source>
</evidence>
<feature type="domain" description="Phosphotyrosine protein phosphatase I" evidence="7">
    <location>
        <begin position="5"/>
        <end position="139"/>
    </location>
</feature>
<evidence type="ECO:0000313" key="9">
    <source>
        <dbReference type="Proteomes" id="UP001161691"/>
    </source>
</evidence>
<evidence type="ECO:0000256" key="3">
    <source>
        <dbReference type="ARBA" id="ARBA00023002"/>
    </source>
</evidence>
<keyword evidence="1" id="KW-0963">Cytoplasm</keyword>
<keyword evidence="4" id="KW-1015">Disulfide bond</keyword>
<dbReference type="SUPFAM" id="SSF52788">
    <property type="entry name" value="Phosphotyrosine protein phosphatases I"/>
    <property type="match status" value="1"/>
</dbReference>
<gene>
    <name evidence="8" type="primary">arsC</name>
    <name evidence="8" type="ORF">KB449_30005</name>
</gene>
<organism evidence="8 9">
    <name type="scientific">Cohnella hashimotonis</name>
    <dbReference type="NCBI Taxonomy" id="2826895"/>
    <lineage>
        <taxon>Bacteria</taxon>
        <taxon>Bacillati</taxon>
        <taxon>Bacillota</taxon>
        <taxon>Bacilli</taxon>
        <taxon>Bacillales</taxon>
        <taxon>Paenibacillaceae</taxon>
        <taxon>Cohnella</taxon>
    </lineage>
</organism>
<dbReference type="InterPro" id="IPR014064">
    <property type="entry name" value="Arsenate_reductase_ArsC"/>
</dbReference>
<keyword evidence="2" id="KW-0059">Arsenical resistance</keyword>
<dbReference type="SMART" id="SM00226">
    <property type="entry name" value="LMWPc"/>
    <property type="match status" value="1"/>
</dbReference>
<proteinExistence type="predicted"/>
<comment type="caution">
    <text evidence="8">The sequence shown here is derived from an EMBL/GenBank/DDBJ whole genome shotgun (WGS) entry which is preliminary data.</text>
</comment>
<evidence type="ECO:0000256" key="2">
    <source>
        <dbReference type="ARBA" id="ARBA00022849"/>
    </source>
</evidence>
<dbReference type="PANTHER" id="PTHR43428">
    <property type="entry name" value="ARSENATE REDUCTASE"/>
    <property type="match status" value="1"/>
</dbReference>